<evidence type="ECO:0000256" key="1">
    <source>
        <dbReference type="SAM" id="MobiDB-lite"/>
    </source>
</evidence>
<feature type="region of interest" description="Disordered" evidence="1">
    <location>
        <begin position="175"/>
        <end position="219"/>
    </location>
</feature>
<reference evidence="2 3" key="1">
    <citation type="journal article" date="2018" name="Biotechnol. Adv.">
        <title>Improved genomic resources and new bioinformatic workflow for the carcinogenic parasite Clonorchis sinensis: Biotechnological implications.</title>
        <authorList>
            <person name="Wang D."/>
            <person name="Korhonen P.K."/>
            <person name="Gasser R.B."/>
            <person name="Young N.D."/>
        </authorList>
    </citation>
    <scope>NUCLEOTIDE SEQUENCE [LARGE SCALE GENOMIC DNA]</scope>
    <source>
        <strain evidence="2">Cs-k2</strain>
    </source>
</reference>
<comment type="caution">
    <text evidence="2">The sequence shown here is derived from an EMBL/GenBank/DDBJ whole genome shotgun (WGS) entry which is preliminary data.</text>
</comment>
<keyword evidence="3" id="KW-1185">Reference proteome</keyword>
<evidence type="ECO:0000313" key="3">
    <source>
        <dbReference type="Proteomes" id="UP000286415"/>
    </source>
</evidence>
<proteinExistence type="predicted"/>
<organism evidence="2 3">
    <name type="scientific">Clonorchis sinensis</name>
    <name type="common">Chinese liver fluke</name>
    <dbReference type="NCBI Taxonomy" id="79923"/>
    <lineage>
        <taxon>Eukaryota</taxon>
        <taxon>Metazoa</taxon>
        <taxon>Spiralia</taxon>
        <taxon>Lophotrochozoa</taxon>
        <taxon>Platyhelminthes</taxon>
        <taxon>Trematoda</taxon>
        <taxon>Digenea</taxon>
        <taxon>Opisthorchiida</taxon>
        <taxon>Opisthorchiata</taxon>
        <taxon>Opisthorchiidae</taxon>
        <taxon>Clonorchis</taxon>
    </lineage>
</organism>
<evidence type="ECO:0000313" key="2">
    <source>
        <dbReference type="EMBL" id="KAG5441388.1"/>
    </source>
</evidence>
<gene>
    <name evidence="2" type="ORF">CSKR_111737</name>
</gene>
<name>A0A419QEM3_CLOSI</name>
<accession>A0A419QEM3</accession>
<sequence length="250" mass="28084">MKLQTIEQGSETLICISFTKLNIHLLLERVFLNFSGYSLTVAQMQANATKRLHQFRNGSHFSRDAKRIYEKTCYSHASSVVSIVTAVANWVLLQNFIGVFRTSNLINSSTLPLPSKIFRAKLSMIHAYEIAQWLEREFIYRKVHGSNPTAAFRLPLSRLGQPGFVLPSGGMAVRHRKDAVAERPSMSSQSQSDHPKHSAYNSAQHTHARAGQEVDRVPQVSTANYGTRVAVILQRRHVPRPELHSVTPKG</sequence>
<reference evidence="2 3" key="2">
    <citation type="journal article" date="2021" name="Genomics">
        <title>High-quality reference genome for Clonorchis sinensis.</title>
        <authorList>
            <person name="Young N.D."/>
            <person name="Stroehlein A.J."/>
            <person name="Kinkar L."/>
            <person name="Wang T."/>
            <person name="Sohn W.M."/>
            <person name="Chang B.C.H."/>
            <person name="Kaur P."/>
            <person name="Weisz D."/>
            <person name="Dudchenko O."/>
            <person name="Aiden E.L."/>
            <person name="Korhonen P.K."/>
            <person name="Gasser R.B."/>
        </authorList>
    </citation>
    <scope>NUCLEOTIDE SEQUENCE [LARGE SCALE GENOMIC DNA]</scope>
    <source>
        <strain evidence="2">Cs-k2</strain>
    </source>
</reference>
<dbReference type="InParanoid" id="A0A419QEM3"/>
<dbReference type="EMBL" id="NIRI02000077">
    <property type="protein sequence ID" value="KAG5441388.1"/>
    <property type="molecule type" value="Genomic_DNA"/>
</dbReference>
<protein>
    <submittedName>
        <fullName evidence="2">Uncharacterized protein</fullName>
    </submittedName>
</protein>
<dbReference type="Proteomes" id="UP000286415">
    <property type="component" value="Unassembled WGS sequence"/>
</dbReference>
<dbReference type="AlphaFoldDB" id="A0A419QEM3"/>